<gene>
    <name evidence="1" type="ORF">GCM10022216_02530</name>
</gene>
<keyword evidence="2" id="KW-1185">Reference proteome</keyword>
<accession>A0ABP7Y865</accession>
<proteinExistence type="predicted"/>
<dbReference type="Proteomes" id="UP001500101">
    <property type="component" value="Unassembled WGS sequence"/>
</dbReference>
<name>A0ABP7Y865_9SPHI</name>
<comment type="caution">
    <text evidence="1">The sequence shown here is derived from an EMBL/GenBank/DDBJ whole genome shotgun (WGS) entry which is preliminary data.</text>
</comment>
<organism evidence="1 2">
    <name type="scientific">Sphingobacterium kyonggiense</name>
    <dbReference type="NCBI Taxonomy" id="714075"/>
    <lineage>
        <taxon>Bacteria</taxon>
        <taxon>Pseudomonadati</taxon>
        <taxon>Bacteroidota</taxon>
        <taxon>Sphingobacteriia</taxon>
        <taxon>Sphingobacteriales</taxon>
        <taxon>Sphingobacteriaceae</taxon>
        <taxon>Sphingobacterium</taxon>
    </lineage>
</organism>
<evidence type="ECO:0000313" key="2">
    <source>
        <dbReference type="Proteomes" id="UP001500101"/>
    </source>
</evidence>
<reference evidence="2" key="1">
    <citation type="journal article" date="2019" name="Int. J. Syst. Evol. Microbiol.">
        <title>The Global Catalogue of Microorganisms (GCM) 10K type strain sequencing project: providing services to taxonomists for standard genome sequencing and annotation.</title>
        <authorList>
            <consortium name="The Broad Institute Genomics Platform"/>
            <consortium name="The Broad Institute Genome Sequencing Center for Infectious Disease"/>
            <person name="Wu L."/>
            <person name="Ma J."/>
        </authorList>
    </citation>
    <scope>NUCLEOTIDE SEQUENCE [LARGE SCALE GENOMIC DNA]</scope>
    <source>
        <strain evidence="2">JCM 16704</strain>
    </source>
</reference>
<protein>
    <submittedName>
        <fullName evidence="1">Uncharacterized protein</fullName>
    </submittedName>
</protein>
<dbReference type="RefSeq" id="WP_344672861.1">
    <property type="nucleotide sequence ID" value="NZ_BAAAZI010000004.1"/>
</dbReference>
<sequence length="119" mass="13508">MKAISKRQHQALIAALQQLKELSVSSSNFSKVPNFGKVSEEAALSADGFLPYIQSLSERFSHYEALLSQLADCIAEYEALHKEVRVNVVAPVLRQVKKETRISQRRKEQYRLAVEYVTV</sequence>
<dbReference type="EMBL" id="BAAAZI010000004">
    <property type="protein sequence ID" value="GAA4131939.1"/>
    <property type="molecule type" value="Genomic_DNA"/>
</dbReference>
<evidence type="ECO:0000313" key="1">
    <source>
        <dbReference type="EMBL" id="GAA4131939.1"/>
    </source>
</evidence>